<sequence length="110" mass="12287">MVVIMGNLFQDIVNVKPLIVTSLKKKHSPFLMISNYVRFAAQINRGCSKKRINIQQSTCLPDVFVEKNHGQSEVRSFTDAQKIHPESHLTSALVHSGPAAFSTFLLNFSS</sequence>
<keyword evidence="2" id="KW-1185">Reference proteome</keyword>
<protein>
    <submittedName>
        <fullName evidence="1">Uncharacterized protein</fullName>
    </submittedName>
</protein>
<name>A0ABN8Y0U2_RANTA</name>
<organism evidence="1 2">
    <name type="scientific">Rangifer tarandus platyrhynchus</name>
    <name type="common">Svalbard reindeer</name>
    <dbReference type="NCBI Taxonomy" id="3082113"/>
    <lineage>
        <taxon>Eukaryota</taxon>
        <taxon>Metazoa</taxon>
        <taxon>Chordata</taxon>
        <taxon>Craniata</taxon>
        <taxon>Vertebrata</taxon>
        <taxon>Euteleostomi</taxon>
        <taxon>Mammalia</taxon>
        <taxon>Eutheria</taxon>
        <taxon>Laurasiatheria</taxon>
        <taxon>Artiodactyla</taxon>
        <taxon>Ruminantia</taxon>
        <taxon>Pecora</taxon>
        <taxon>Cervidae</taxon>
        <taxon>Odocoileinae</taxon>
        <taxon>Rangifer</taxon>
    </lineage>
</organism>
<proteinExistence type="predicted"/>
<dbReference type="EMBL" id="OX459946">
    <property type="protein sequence ID" value="CAI9153434.1"/>
    <property type="molecule type" value="Genomic_DNA"/>
</dbReference>
<dbReference type="Proteomes" id="UP001176941">
    <property type="component" value="Chromosome 10"/>
</dbReference>
<evidence type="ECO:0000313" key="2">
    <source>
        <dbReference type="Proteomes" id="UP001176941"/>
    </source>
</evidence>
<reference evidence="1" key="1">
    <citation type="submission" date="2023-04" db="EMBL/GenBank/DDBJ databases">
        <authorList>
            <consortium name="ELIXIR-Norway"/>
        </authorList>
    </citation>
    <scope>NUCLEOTIDE SEQUENCE [LARGE SCALE GENOMIC DNA]</scope>
</reference>
<accession>A0ABN8Y0U2</accession>
<evidence type="ECO:0000313" key="1">
    <source>
        <dbReference type="EMBL" id="CAI9153434.1"/>
    </source>
</evidence>
<gene>
    <name evidence="1" type="ORF">MRATA1EN1_LOCUS2396</name>
</gene>